<evidence type="ECO:0008006" key="4">
    <source>
        <dbReference type="Google" id="ProtNLM"/>
    </source>
</evidence>
<gene>
    <name evidence="2" type="ORF">GJW-30_1_04346</name>
</gene>
<keyword evidence="1" id="KW-0732">Signal</keyword>
<dbReference type="Proteomes" id="UP000236884">
    <property type="component" value="Chromosome"/>
</dbReference>
<sequence>MKKVLAAAVAAALVGLASAPASAQYGRAGTLLCSVAGGAGYVVGSRKAVDCEFRPLAGPAEHYVGTLSKFGVDIGVTQGSEIAWQVQMSTSNPRRGALTGTYVGATGEATVIGGVGANVLVGGSNRTVSLQPLSVQGQLGLNVAGGFGELRLEEVRPVRKHRKHRHHRRHR</sequence>
<evidence type="ECO:0000256" key="1">
    <source>
        <dbReference type="SAM" id="SignalP"/>
    </source>
</evidence>
<dbReference type="OrthoDB" id="7362478at2"/>
<feature type="signal peptide" evidence="1">
    <location>
        <begin position="1"/>
        <end position="23"/>
    </location>
</feature>
<feature type="chain" id="PRO_5006616043" description="DUF992 domain-containing protein" evidence="1">
    <location>
        <begin position="24"/>
        <end position="171"/>
    </location>
</feature>
<dbReference type="Pfam" id="PF06186">
    <property type="entry name" value="DUF992"/>
    <property type="match status" value="1"/>
</dbReference>
<reference evidence="2 3" key="1">
    <citation type="submission" date="2015-08" db="EMBL/GenBank/DDBJ databases">
        <title>Investigation of the bacterial diversity of lava forest soil.</title>
        <authorList>
            <person name="Lee J.S."/>
        </authorList>
    </citation>
    <scope>NUCLEOTIDE SEQUENCE [LARGE SCALE GENOMIC DNA]</scope>
    <source>
        <strain evidence="2 3">GJW-30</strain>
    </source>
</reference>
<proteinExistence type="predicted"/>
<name>A0A0S3Q0Q2_9BRAD</name>
<accession>A0A0S3Q0Q2</accession>
<keyword evidence="3" id="KW-1185">Reference proteome</keyword>
<dbReference type="RefSeq" id="WP_096358435.1">
    <property type="nucleotide sequence ID" value="NZ_AP014946.1"/>
</dbReference>
<dbReference type="KEGG" id="vgo:GJW-30_1_04346"/>
<dbReference type="AlphaFoldDB" id="A0A0S3Q0Q2"/>
<evidence type="ECO:0000313" key="3">
    <source>
        <dbReference type="Proteomes" id="UP000236884"/>
    </source>
</evidence>
<organism evidence="2 3">
    <name type="scientific">Variibacter gotjawalensis</name>
    <dbReference type="NCBI Taxonomy" id="1333996"/>
    <lineage>
        <taxon>Bacteria</taxon>
        <taxon>Pseudomonadati</taxon>
        <taxon>Pseudomonadota</taxon>
        <taxon>Alphaproteobacteria</taxon>
        <taxon>Hyphomicrobiales</taxon>
        <taxon>Nitrobacteraceae</taxon>
        <taxon>Variibacter</taxon>
    </lineage>
</organism>
<dbReference type="InterPro" id="IPR009333">
    <property type="entry name" value="DUF992"/>
</dbReference>
<evidence type="ECO:0000313" key="2">
    <source>
        <dbReference type="EMBL" id="BAT61785.1"/>
    </source>
</evidence>
<dbReference type="EMBL" id="AP014946">
    <property type="protein sequence ID" value="BAT61785.1"/>
    <property type="molecule type" value="Genomic_DNA"/>
</dbReference>
<protein>
    <recommendedName>
        <fullName evidence="4">DUF992 domain-containing protein</fullName>
    </recommendedName>
</protein>